<protein>
    <recommendedName>
        <fullName evidence="2">DUF1468 domain-containing protein</fullName>
    </recommendedName>
</protein>
<dbReference type="Proteomes" id="UP000214588">
    <property type="component" value="Unassembled WGS sequence"/>
</dbReference>
<dbReference type="AlphaFoldDB" id="A0A226C053"/>
<dbReference type="EMBL" id="NIQC01000012">
    <property type="protein sequence ID" value="OWZ83750.1"/>
    <property type="molecule type" value="Genomic_DNA"/>
</dbReference>
<keyword evidence="1" id="KW-0472">Membrane</keyword>
<evidence type="ECO:0000256" key="1">
    <source>
        <dbReference type="SAM" id="Phobius"/>
    </source>
</evidence>
<name>A0A226C053_9FIRM</name>
<keyword evidence="4" id="KW-1185">Reference proteome</keyword>
<keyword evidence="1" id="KW-1133">Transmembrane helix</keyword>
<sequence>MKLNKLPLYKLELIVVVFLIVAFISIIYTSFSYTQEAYIFPVVALSIGIVVSILQGVVSIKRSKKQYKEKDPIPFKNTPLIKMIPILLSFILYLYVVSELGFFVTTWIFLSALLIFLDKTKITQRLLVGTGLTIVMYLLFSWVLNVPLPRGILI</sequence>
<accession>A0A226C053</accession>
<proteinExistence type="predicted"/>
<feature type="domain" description="DUF1468" evidence="2">
    <location>
        <begin position="16"/>
        <end position="149"/>
    </location>
</feature>
<feature type="transmembrane region" description="Helical" evidence="1">
    <location>
        <begin position="12"/>
        <end position="31"/>
    </location>
</feature>
<dbReference type="InterPro" id="IPR009936">
    <property type="entry name" value="DUF1468"/>
</dbReference>
<organism evidence="3 4">
    <name type="scientific">Natranaerobius trueperi</name>
    <dbReference type="NCBI Taxonomy" id="759412"/>
    <lineage>
        <taxon>Bacteria</taxon>
        <taxon>Bacillati</taxon>
        <taxon>Bacillota</taxon>
        <taxon>Clostridia</taxon>
        <taxon>Natranaerobiales</taxon>
        <taxon>Natranaerobiaceae</taxon>
        <taxon>Natranaerobius</taxon>
    </lineage>
</organism>
<keyword evidence="1" id="KW-0812">Transmembrane</keyword>
<dbReference type="RefSeq" id="WP_089023500.1">
    <property type="nucleotide sequence ID" value="NZ_NIQC01000012.1"/>
</dbReference>
<evidence type="ECO:0000313" key="3">
    <source>
        <dbReference type="EMBL" id="OWZ83750.1"/>
    </source>
</evidence>
<gene>
    <name evidence="3" type="ORF">CDO51_06560</name>
</gene>
<dbReference type="Pfam" id="PF07331">
    <property type="entry name" value="TctB"/>
    <property type="match status" value="1"/>
</dbReference>
<feature type="transmembrane region" description="Helical" evidence="1">
    <location>
        <begin position="102"/>
        <end position="119"/>
    </location>
</feature>
<feature type="transmembrane region" description="Helical" evidence="1">
    <location>
        <begin position="79"/>
        <end position="96"/>
    </location>
</feature>
<reference evidence="3 4" key="1">
    <citation type="submission" date="2017-06" db="EMBL/GenBank/DDBJ databases">
        <title>Draft Genome Sequence of Natranaerobius trueperi halophilic, alkalithermophilic bacteria from soda lakes.</title>
        <authorList>
            <person name="Zhao B."/>
        </authorList>
    </citation>
    <scope>NUCLEOTIDE SEQUENCE [LARGE SCALE GENOMIC DNA]</scope>
    <source>
        <strain evidence="3 4">DSM 18760</strain>
    </source>
</reference>
<feature type="transmembrane region" description="Helical" evidence="1">
    <location>
        <begin position="126"/>
        <end position="144"/>
    </location>
</feature>
<feature type="transmembrane region" description="Helical" evidence="1">
    <location>
        <begin position="37"/>
        <end position="58"/>
    </location>
</feature>
<comment type="caution">
    <text evidence="3">The sequence shown here is derived from an EMBL/GenBank/DDBJ whole genome shotgun (WGS) entry which is preliminary data.</text>
</comment>
<dbReference type="OrthoDB" id="5870591at2"/>
<evidence type="ECO:0000259" key="2">
    <source>
        <dbReference type="Pfam" id="PF07331"/>
    </source>
</evidence>
<evidence type="ECO:0000313" key="4">
    <source>
        <dbReference type="Proteomes" id="UP000214588"/>
    </source>
</evidence>